<organism evidence="13 14">
    <name type="scientific">Crepidotus variabilis</name>
    <dbReference type="NCBI Taxonomy" id="179855"/>
    <lineage>
        <taxon>Eukaryota</taxon>
        <taxon>Fungi</taxon>
        <taxon>Dikarya</taxon>
        <taxon>Basidiomycota</taxon>
        <taxon>Agaricomycotina</taxon>
        <taxon>Agaricomycetes</taxon>
        <taxon>Agaricomycetidae</taxon>
        <taxon>Agaricales</taxon>
        <taxon>Agaricineae</taxon>
        <taxon>Crepidotaceae</taxon>
        <taxon>Crepidotus</taxon>
    </lineage>
</organism>
<name>A0A9P6E9U7_9AGAR</name>
<evidence type="ECO:0000256" key="11">
    <source>
        <dbReference type="RuleBase" id="RU079119"/>
    </source>
</evidence>
<keyword evidence="2 11" id="KW-0808">Transferase</keyword>
<feature type="transmembrane region" description="Helical" evidence="11">
    <location>
        <begin position="227"/>
        <end position="247"/>
    </location>
</feature>
<dbReference type="Proteomes" id="UP000807306">
    <property type="component" value="Unassembled WGS sequence"/>
</dbReference>
<evidence type="ECO:0000256" key="5">
    <source>
        <dbReference type="ARBA" id="ARBA00023136"/>
    </source>
</evidence>
<comment type="domain">
    <text evidence="11">The DHHC domain is required for palmitoyltransferase activity.</text>
</comment>
<sequence length="409" mass="46896">MAGVMHTGPLWLFRAIFTSYNFAWPLSKEIVPGAKIQDVNGLLSVFCLLYILVLWAYAKVVLTPPGHARDHTRKTPEPPLPLIFNLNDHGPRSSLGSSTLKHGSITTTKNISTSLRASASSLGDISLTRLSYAEDSSEASFPQHFDNTPFDQHPKDSERTLRYERLVAFRQPSRTPILNATNRYCWIDGLMKPSRAHHCHTCTTCILKFSHHCDWIGQCIGARNHKYFVNFCLLTALVTFYTFITLLTCTLAPMPASTTLNESSHKLNPHIIIGTFFSTFFCPFTGHQFTKHVWHILHGQTLVESLYISRILAKEEEALNTVFSFWEFNDNWRIRQQWDQQWGSLHTEGNIWWRGSKWTEWIDVMGVNKLGWLLPFGVSQSDGLEYPMNPRFNGEGVLQKRVKWPKELR</sequence>
<evidence type="ECO:0000259" key="12">
    <source>
        <dbReference type="Pfam" id="PF01529"/>
    </source>
</evidence>
<dbReference type="PANTHER" id="PTHR22883">
    <property type="entry name" value="ZINC FINGER DHHC DOMAIN CONTAINING PROTEIN"/>
    <property type="match status" value="1"/>
</dbReference>
<keyword evidence="6" id="KW-0564">Palmitate</keyword>
<feature type="transmembrane region" description="Helical" evidence="11">
    <location>
        <begin position="267"/>
        <end position="286"/>
    </location>
</feature>
<dbReference type="GO" id="GO:0016020">
    <property type="term" value="C:membrane"/>
    <property type="evidence" value="ECO:0007669"/>
    <property type="project" value="UniProtKB-SubCell"/>
</dbReference>
<keyword evidence="7" id="KW-0449">Lipoprotein</keyword>
<comment type="similarity">
    <text evidence="9">Belongs to the DHHC palmitoyltransferase family. PFA5 subfamily.</text>
</comment>
<evidence type="ECO:0000256" key="6">
    <source>
        <dbReference type="ARBA" id="ARBA00023139"/>
    </source>
</evidence>
<evidence type="ECO:0000313" key="14">
    <source>
        <dbReference type="Proteomes" id="UP000807306"/>
    </source>
</evidence>
<dbReference type="InterPro" id="IPR001594">
    <property type="entry name" value="Palmitoyltrfase_DHHC"/>
</dbReference>
<feature type="domain" description="Palmitoyltransferase DHHC" evidence="12">
    <location>
        <begin position="181"/>
        <end position="305"/>
    </location>
</feature>
<feature type="transmembrane region" description="Helical" evidence="11">
    <location>
        <begin position="42"/>
        <end position="62"/>
    </location>
</feature>
<keyword evidence="5 11" id="KW-0472">Membrane</keyword>
<dbReference type="GO" id="GO:0006612">
    <property type="term" value="P:protein targeting to membrane"/>
    <property type="evidence" value="ECO:0007669"/>
    <property type="project" value="TreeGrafter"/>
</dbReference>
<dbReference type="PANTHER" id="PTHR22883:SF23">
    <property type="entry name" value="PALMITOYLTRANSFERASE ZDHHC6"/>
    <property type="match status" value="1"/>
</dbReference>
<dbReference type="Pfam" id="PF01529">
    <property type="entry name" value="DHHC"/>
    <property type="match status" value="1"/>
</dbReference>
<dbReference type="GO" id="GO:0019706">
    <property type="term" value="F:protein-cysteine S-palmitoyltransferase activity"/>
    <property type="evidence" value="ECO:0007669"/>
    <property type="project" value="UniProtKB-EC"/>
</dbReference>
<reference evidence="13" key="1">
    <citation type="submission" date="2020-11" db="EMBL/GenBank/DDBJ databases">
        <authorList>
            <consortium name="DOE Joint Genome Institute"/>
            <person name="Ahrendt S."/>
            <person name="Riley R."/>
            <person name="Andreopoulos W."/>
            <person name="Labutti K."/>
            <person name="Pangilinan J."/>
            <person name="Ruiz-Duenas F.J."/>
            <person name="Barrasa J.M."/>
            <person name="Sanchez-Garcia M."/>
            <person name="Camarero S."/>
            <person name="Miyauchi S."/>
            <person name="Serrano A."/>
            <person name="Linde D."/>
            <person name="Babiker R."/>
            <person name="Drula E."/>
            <person name="Ayuso-Fernandez I."/>
            <person name="Pacheco R."/>
            <person name="Padilla G."/>
            <person name="Ferreira P."/>
            <person name="Barriuso J."/>
            <person name="Kellner H."/>
            <person name="Castanera R."/>
            <person name="Alfaro M."/>
            <person name="Ramirez L."/>
            <person name="Pisabarro A.G."/>
            <person name="Kuo A."/>
            <person name="Tritt A."/>
            <person name="Lipzen A."/>
            <person name="He G."/>
            <person name="Yan M."/>
            <person name="Ng V."/>
            <person name="Cullen D."/>
            <person name="Martin F."/>
            <person name="Rosso M.-N."/>
            <person name="Henrissat B."/>
            <person name="Hibbett D."/>
            <person name="Martinez A.T."/>
            <person name="Grigoriev I.V."/>
        </authorList>
    </citation>
    <scope>NUCLEOTIDE SEQUENCE</scope>
    <source>
        <strain evidence="13">CBS 506.95</strain>
    </source>
</reference>
<comment type="subcellular location">
    <subcellularLocation>
        <location evidence="1">Membrane</location>
        <topology evidence="1">Multi-pass membrane protein</topology>
    </subcellularLocation>
</comment>
<dbReference type="OrthoDB" id="1436450at2759"/>
<evidence type="ECO:0000313" key="13">
    <source>
        <dbReference type="EMBL" id="KAF9525142.1"/>
    </source>
</evidence>
<evidence type="ECO:0000256" key="1">
    <source>
        <dbReference type="ARBA" id="ARBA00004141"/>
    </source>
</evidence>
<comment type="catalytic activity">
    <reaction evidence="10 11">
        <text>L-cysteinyl-[protein] + hexadecanoyl-CoA = S-hexadecanoyl-L-cysteinyl-[protein] + CoA</text>
        <dbReference type="Rhea" id="RHEA:36683"/>
        <dbReference type="Rhea" id="RHEA-COMP:10131"/>
        <dbReference type="Rhea" id="RHEA-COMP:11032"/>
        <dbReference type="ChEBI" id="CHEBI:29950"/>
        <dbReference type="ChEBI" id="CHEBI:57287"/>
        <dbReference type="ChEBI" id="CHEBI:57379"/>
        <dbReference type="ChEBI" id="CHEBI:74151"/>
        <dbReference type="EC" id="2.3.1.225"/>
    </reaction>
</comment>
<proteinExistence type="inferred from homology"/>
<dbReference type="PROSITE" id="PS50216">
    <property type="entry name" value="DHHC"/>
    <property type="match status" value="1"/>
</dbReference>
<keyword evidence="8 11" id="KW-0012">Acyltransferase</keyword>
<evidence type="ECO:0000256" key="3">
    <source>
        <dbReference type="ARBA" id="ARBA00022692"/>
    </source>
</evidence>
<dbReference type="EC" id="2.3.1.225" evidence="11"/>
<dbReference type="GO" id="GO:0005794">
    <property type="term" value="C:Golgi apparatus"/>
    <property type="evidence" value="ECO:0007669"/>
    <property type="project" value="TreeGrafter"/>
</dbReference>
<dbReference type="EMBL" id="MU157888">
    <property type="protein sequence ID" value="KAF9525142.1"/>
    <property type="molecule type" value="Genomic_DNA"/>
</dbReference>
<keyword evidence="3 11" id="KW-0812">Transmembrane</keyword>
<dbReference type="InterPro" id="IPR039859">
    <property type="entry name" value="PFA4/ZDH16/20/ERF2-like"/>
</dbReference>
<keyword evidence="14" id="KW-1185">Reference proteome</keyword>
<dbReference type="GO" id="GO:0005783">
    <property type="term" value="C:endoplasmic reticulum"/>
    <property type="evidence" value="ECO:0007669"/>
    <property type="project" value="TreeGrafter"/>
</dbReference>
<evidence type="ECO:0000256" key="8">
    <source>
        <dbReference type="ARBA" id="ARBA00023315"/>
    </source>
</evidence>
<dbReference type="AlphaFoldDB" id="A0A9P6E9U7"/>
<keyword evidence="4 11" id="KW-1133">Transmembrane helix</keyword>
<comment type="caution">
    <text evidence="13">The sequence shown here is derived from an EMBL/GenBank/DDBJ whole genome shotgun (WGS) entry which is preliminary data.</text>
</comment>
<evidence type="ECO:0000256" key="7">
    <source>
        <dbReference type="ARBA" id="ARBA00023288"/>
    </source>
</evidence>
<evidence type="ECO:0000256" key="4">
    <source>
        <dbReference type="ARBA" id="ARBA00022989"/>
    </source>
</evidence>
<evidence type="ECO:0000256" key="2">
    <source>
        <dbReference type="ARBA" id="ARBA00022679"/>
    </source>
</evidence>
<gene>
    <name evidence="13" type="ORF">CPB83DRAFT_897279</name>
</gene>
<protein>
    <recommendedName>
        <fullName evidence="11">Palmitoyltransferase</fullName>
        <ecNumber evidence="11">2.3.1.225</ecNumber>
    </recommendedName>
</protein>
<accession>A0A9P6E9U7</accession>
<evidence type="ECO:0000256" key="10">
    <source>
        <dbReference type="ARBA" id="ARBA00048048"/>
    </source>
</evidence>
<evidence type="ECO:0000256" key="9">
    <source>
        <dbReference type="ARBA" id="ARBA00038298"/>
    </source>
</evidence>